<dbReference type="Pfam" id="PF08765">
    <property type="entry name" value="Mor"/>
    <property type="match status" value="1"/>
</dbReference>
<dbReference type="InterPro" id="IPR052411">
    <property type="entry name" value="c-mor_Regulatory_Protein"/>
</dbReference>
<organism evidence="2 3">
    <name type="scientific">Levilactobacillus tujiorum</name>
    <dbReference type="NCBI Taxonomy" id="2912243"/>
    <lineage>
        <taxon>Bacteria</taxon>
        <taxon>Bacillati</taxon>
        <taxon>Bacillota</taxon>
        <taxon>Bacilli</taxon>
        <taxon>Lactobacillales</taxon>
        <taxon>Lactobacillaceae</taxon>
        <taxon>Levilactobacillus</taxon>
    </lineage>
</organism>
<gene>
    <name evidence="2" type="ORF">HEQ44_04270</name>
</gene>
<dbReference type="SUPFAM" id="SSF46689">
    <property type="entry name" value="Homeodomain-like"/>
    <property type="match status" value="1"/>
</dbReference>
<sequence>MAMRVDLLQESYAQLYELLGEELTEKVYEMYRGRQISFPMRLYNRDKVAEQIVNEYDGHNLAQLTKEYDYSQRWIRQIIQKHREQADQTDDDAE</sequence>
<name>A0ABX1L520_9LACO</name>
<evidence type="ECO:0000313" key="3">
    <source>
        <dbReference type="Proteomes" id="UP000707477"/>
    </source>
</evidence>
<evidence type="ECO:0000313" key="2">
    <source>
        <dbReference type="EMBL" id="NLR29394.1"/>
    </source>
</evidence>
<keyword evidence="3" id="KW-1185">Reference proteome</keyword>
<proteinExistence type="predicted"/>
<dbReference type="InterPro" id="IPR014875">
    <property type="entry name" value="Mor_transcription_activator"/>
</dbReference>
<evidence type="ECO:0000259" key="1">
    <source>
        <dbReference type="Pfam" id="PF08765"/>
    </source>
</evidence>
<dbReference type="EMBL" id="JAAVSD010000008">
    <property type="protein sequence ID" value="NLR29394.1"/>
    <property type="molecule type" value="Genomic_DNA"/>
</dbReference>
<feature type="domain" description="Mor transcription activator" evidence="1">
    <location>
        <begin position="14"/>
        <end position="85"/>
    </location>
</feature>
<dbReference type="RefSeq" id="WP_168849151.1">
    <property type="nucleotide sequence ID" value="NZ_JAAVSD010000008.1"/>
</dbReference>
<dbReference type="PANTHER" id="PTHR37812">
    <property type="entry name" value="MU-LIKE PROPHAGE FLUMU PROTEIN C"/>
    <property type="match status" value="1"/>
</dbReference>
<comment type="caution">
    <text evidence="2">The sequence shown here is derived from an EMBL/GenBank/DDBJ whole genome shotgun (WGS) entry which is preliminary data.</text>
</comment>
<dbReference type="Gene3D" id="1.10.10.60">
    <property type="entry name" value="Homeodomain-like"/>
    <property type="match status" value="1"/>
</dbReference>
<accession>A0ABX1L520</accession>
<dbReference type="InterPro" id="IPR009057">
    <property type="entry name" value="Homeodomain-like_sf"/>
</dbReference>
<protein>
    <submittedName>
        <fullName evidence="2">Mor transcription activator family protein</fullName>
    </submittedName>
</protein>
<dbReference type="PANTHER" id="PTHR37812:SF1">
    <property type="entry name" value="MU-LIKE PROPHAGE FLUMU PROTEIN C"/>
    <property type="match status" value="1"/>
</dbReference>
<dbReference type="Proteomes" id="UP000707477">
    <property type="component" value="Unassembled WGS sequence"/>
</dbReference>
<reference evidence="2 3" key="1">
    <citation type="submission" date="2020-03" db="EMBL/GenBank/DDBJ databases">
        <authorList>
            <person name="Zhang Z."/>
            <person name="Guo Z."/>
            <person name="Hou Q."/>
            <person name="Shen X."/>
        </authorList>
    </citation>
    <scope>NUCLEOTIDE SEQUENCE [LARGE SCALE GENOMIC DNA]</scope>
    <source>
        <strain evidence="2 3">HBUAS51329</strain>
    </source>
</reference>